<dbReference type="KEGG" id="elux:BTN50_1531"/>
<organism evidence="1 2">
    <name type="scientific">Candidatus Enterovibrio altilux</name>
    <dbReference type="NCBI Taxonomy" id="1927128"/>
    <lineage>
        <taxon>Bacteria</taxon>
        <taxon>Pseudomonadati</taxon>
        <taxon>Pseudomonadota</taxon>
        <taxon>Gammaproteobacteria</taxon>
        <taxon>Vibrionales</taxon>
        <taxon>Vibrionaceae</taxon>
        <taxon>Enterovibrio</taxon>
    </lineage>
</organism>
<evidence type="ECO:0000313" key="2">
    <source>
        <dbReference type="Proteomes" id="UP000218160"/>
    </source>
</evidence>
<reference evidence="2" key="1">
    <citation type="submission" date="2017-04" db="EMBL/GenBank/DDBJ databases">
        <title>Genome evolution of the luminous symbionts of deep sea anglerfish.</title>
        <authorList>
            <person name="Hendry T.A."/>
        </authorList>
    </citation>
    <scope>NUCLEOTIDE SEQUENCE [LARGE SCALE GENOMIC DNA]</scope>
</reference>
<dbReference type="OrthoDB" id="6382212at2"/>
<evidence type="ECO:0000313" key="1">
    <source>
        <dbReference type="EMBL" id="ATF10004.1"/>
    </source>
</evidence>
<sequence length="80" mass="9063">MVYINTHEVIASELSASHVTDGELLPNLLKQQTPLKINEISTNSAYDTKQYYEIARIKQAVSLIPPKKKQLLENEVIRAI</sequence>
<dbReference type="AlphaFoldDB" id="A0A291BAJ8"/>
<dbReference type="RefSeq" id="WP_096619482.1">
    <property type="nucleotide sequence ID" value="NZ_CP020660.1"/>
</dbReference>
<dbReference type="EMBL" id="CP020660">
    <property type="protein sequence ID" value="ATF10004.1"/>
    <property type="molecule type" value="Genomic_DNA"/>
</dbReference>
<dbReference type="Proteomes" id="UP000218160">
    <property type="component" value="Chromosome 1"/>
</dbReference>
<accession>A0A291BAJ8</accession>
<gene>
    <name evidence="1" type="ORF">BTN50_1531</name>
</gene>
<proteinExistence type="predicted"/>
<protein>
    <submittedName>
        <fullName evidence="1">Mobile element protein</fullName>
    </submittedName>
</protein>
<name>A0A291BAJ8_9GAMM</name>
<keyword evidence="2" id="KW-1185">Reference proteome</keyword>